<name>A0ACC2DLN6_DIPCM</name>
<organism evidence="1 2">
    <name type="scientific">Diphasiastrum complanatum</name>
    <name type="common">Issler's clubmoss</name>
    <name type="synonym">Lycopodium complanatum</name>
    <dbReference type="NCBI Taxonomy" id="34168"/>
    <lineage>
        <taxon>Eukaryota</taxon>
        <taxon>Viridiplantae</taxon>
        <taxon>Streptophyta</taxon>
        <taxon>Embryophyta</taxon>
        <taxon>Tracheophyta</taxon>
        <taxon>Lycopodiopsida</taxon>
        <taxon>Lycopodiales</taxon>
        <taxon>Lycopodiaceae</taxon>
        <taxon>Lycopodioideae</taxon>
        <taxon>Diphasiastrum</taxon>
    </lineage>
</organism>
<reference evidence="2" key="1">
    <citation type="journal article" date="2024" name="Proc. Natl. Acad. Sci. U.S.A.">
        <title>Extraordinary preservation of gene collinearity over three hundred million years revealed in homosporous lycophytes.</title>
        <authorList>
            <person name="Li C."/>
            <person name="Wickell D."/>
            <person name="Kuo L.Y."/>
            <person name="Chen X."/>
            <person name="Nie B."/>
            <person name="Liao X."/>
            <person name="Peng D."/>
            <person name="Ji J."/>
            <person name="Jenkins J."/>
            <person name="Williams M."/>
            <person name="Shu S."/>
            <person name="Plott C."/>
            <person name="Barry K."/>
            <person name="Rajasekar S."/>
            <person name="Grimwood J."/>
            <person name="Han X."/>
            <person name="Sun S."/>
            <person name="Hou Z."/>
            <person name="He W."/>
            <person name="Dai G."/>
            <person name="Sun C."/>
            <person name="Schmutz J."/>
            <person name="Leebens-Mack J.H."/>
            <person name="Li F.W."/>
            <person name="Wang L."/>
        </authorList>
    </citation>
    <scope>NUCLEOTIDE SEQUENCE [LARGE SCALE GENOMIC DNA]</scope>
    <source>
        <strain evidence="2">cv. PW_Plant_1</strain>
    </source>
</reference>
<dbReference type="Proteomes" id="UP001162992">
    <property type="component" value="Chromosome 5"/>
</dbReference>
<accession>A0ACC2DLN6</accession>
<gene>
    <name evidence="1" type="ORF">O6H91_05G019400</name>
</gene>
<sequence>MPGPQTFLKGSNATKVKMPRLKKLRVICTDPDATDSSSDEESAFRKDQLMKGAQRRHVQEIAIESNCSSYSSDCEDDWELPSYVSPFTATPMQESMYEKKLSKSIPEQRSTMKHENRSVDTCTNTISGKVSKTSKKKLYRAENAVEPSSCGDAAFPKGAPKRKITERGTKYRGVRQRPWGKWAAEIRDPSKGVRVWLGTYDTAEEAAAAYDKAAREIRGCDAHTNFDLQHSCLDHVASCTPKSREKPTLASPRKQDSVEAICTLNTDASSSIEPEMDFSPLSEADSPLELCEEEDPPLPSSVHGASSLCQDITISDLMKDRPNCIGMAQTILDHLPSSPTITADDLVSSVSTLSPTSVLVRSLPLEVDPSASIHSHLSPRFSNKTAEADPNTFGVSEHDQFGSSILGFDHQIVCHEDEILRKPSTVAADVQDTSISAELPCADDDEECNSLFDGNEFVGVFGMDSCIDTGSEGLDFNFFDPFDFGDDGDIMEINFDSDELSWLNFSSEASEIYSMHNGVLA</sequence>
<keyword evidence="2" id="KW-1185">Reference proteome</keyword>
<dbReference type="EMBL" id="CM055096">
    <property type="protein sequence ID" value="KAJ7555035.1"/>
    <property type="molecule type" value="Genomic_DNA"/>
</dbReference>
<evidence type="ECO:0000313" key="2">
    <source>
        <dbReference type="Proteomes" id="UP001162992"/>
    </source>
</evidence>
<evidence type="ECO:0000313" key="1">
    <source>
        <dbReference type="EMBL" id="KAJ7555035.1"/>
    </source>
</evidence>
<comment type="caution">
    <text evidence="1">The sequence shown here is derived from an EMBL/GenBank/DDBJ whole genome shotgun (WGS) entry which is preliminary data.</text>
</comment>
<protein>
    <submittedName>
        <fullName evidence="1">Uncharacterized protein</fullName>
    </submittedName>
</protein>
<proteinExistence type="predicted"/>